<protein>
    <submittedName>
        <fullName evidence="2">Uncharacterized protein</fullName>
    </submittedName>
</protein>
<keyword evidence="3" id="KW-1185">Reference proteome</keyword>
<feature type="compositionally biased region" description="Basic residues" evidence="1">
    <location>
        <begin position="45"/>
        <end position="59"/>
    </location>
</feature>
<gene>
    <name evidence="2" type="ORF">ALC56_00677</name>
</gene>
<dbReference type="Proteomes" id="UP000078541">
    <property type="component" value="Unassembled WGS sequence"/>
</dbReference>
<accession>A0A195FWJ4</accession>
<dbReference type="AlphaFoldDB" id="A0A195FWJ4"/>
<feature type="compositionally biased region" description="Acidic residues" evidence="1">
    <location>
        <begin position="126"/>
        <end position="135"/>
    </location>
</feature>
<evidence type="ECO:0000313" key="2">
    <source>
        <dbReference type="EMBL" id="KYN44682.1"/>
    </source>
</evidence>
<evidence type="ECO:0000256" key="1">
    <source>
        <dbReference type="SAM" id="MobiDB-lite"/>
    </source>
</evidence>
<dbReference type="EMBL" id="KQ981208">
    <property type="protein sequence ID" value="KYN44682.1"/>
    <property type="molecule type" value="Genomic_DNA"/>
</dbReference>
<feature type="region of interest" description="Disordered" evidence="1">
    <location>
        <begin position="124"/>
        <end position="147"/>
    </location>
</feature>
<name>A0A195FWJ4_9HYME</name>
<organism evidence="2 3">
    <name type="scientific">Trachymyrmex septentrionalis</name>
    <dbReference type="NCBI Taxonomy" id="34720"/>
    <lineage>
        <taxon>Eukaryota</taxon>
        <taxon>Metazoa</taxon>
        <taxon>Ecdysozoa</taxon>
        <taxon>Arthropoda</taxon>
        <taxon>Hexapoda</taxon>
        <taxon>Insecta</taxon>
        <taxon>Pterygota</taxon>
        <taxon>Neoptera</taxon>
        <taxon>Endopterygota</taxon>
        <taxon>Hymenoptera</taxon>
        <taxon>Apocrita</taxon>
        <taxon>Aculeata</taxon>
        <taxon>Formicoidea</taxon>
        <taxon>Formicidae</taxon>
        <taxon>Myrmicinae</taxon>
        <taxon>Trachymyrmex</taxon>
    </lineage>
</organism>
<evidence type="ECO:0000313" key="3">
    <source>
        <dbReference type="Proteomes" id="UP000078541"/>
    </source>
</evidence>
<proteinExistence type="predicted"/>
<reference evidence="2 3" key="1">
    <citation type="submission" date="2016-03" db="EMBL/GenBank/DDBJ databases">
        <title>Trachymyrmex septentrionalis WGS genome.</title>
        <authorList>
            <person name="Nygaard S."/>
            <person name="Hu H."/>
            <person name="Boomsma J."/>
            <person name="Zhang G."/>
        </authorList>
    </citation>
    <scope>NUCLEOTIDE SEQUENCE [LARGE SCALE GENOMIC DNA]</scope>
    <source>
        <strain evidence="2">Tsep2-gDNA-1</strain>
        <tissue evidence="2">Whole body</tissue>
    </source>
</reference>
<feature type="region of interest" description="Disordered" evidence="1">
    <location>
        <begin position="41"/>
        <end position="62"/>
    </location>
</feature>
<sequence length="411" mass="45423">MEPSVQLMRVTREFPADRVSWLPPPRNSRQDLKLPENIRAVLHTSGKKSGRRGKEKKRGRELTSSVIAEDTWTAECTGEFSDTFLGKRGDFEGTACDACIVYVATSECVGEMRQWCISGESLTAAGEEEEEEEEEKEKGAGTGGPASLGRMLSSGDKMHLLLIAKSPLFACNGDRESRVCRVISGSKYSWMARSAINFRKIYYPTEYNSAGPIVMCRASGREKLRDEAGGDGDGDRDAVDVSSPCGIFRSFRLSIFPLFPGSKSNPRSHKKRRVCIYLPLLPSPPLAVSRFWPFPRCGTSSNLTDFRILITFSTHVRTMNRVVLAVELILRCEVKIRYTVTNSYVDTGCDLMERDGDTLLGKVENSKIDGGAAPLTAESQGKTRRYCLKINGAECREKTTKLVGGVSRGGR</sequence>